<evidence type="ECO:0000256" key="2">
    <source>
        <dbReference type="SAM" id="Phobius"/>
    </source>
</evidence>
<dbReference type="KEGG" id="gbn:GEOBRER4_36790"/>
<dbReference type="InterPro" id="IPR007844">
    <property type="entry name" value="AsmA"/>
</dbReference>
<dbReference type="EMBL" id="AP023213">
    <property type="protein sequence ID" value="BCG48929.1"/>
    <property type="molecule type" value="Genomic_DNA"/>
</dbReference>
<evidence type="ECO:0000313" key="5">
    <source>
        <dbReference type="Proteomes" id="UP000515472"/>
    </source>
</evidence>
<sequence>MSEPEKKEKDLKKTATIVFIVAASALGLVLLCLVAFRIYLATSYPASQLSRLVTDRLQQDFSVNKIELSGRTLILKGVRLKNPAGFKAGELFAADRVLLAPRWIELLRGGQRFKLIDVEGGKLALEKDANGSWNFENLQRHLAAKKPAAGRAAPETVIGKLLVKNSSITVQGEGVHGINLQVFNLASGGSRSAQVELAFEDAARNRYLLKGTARPGADAAVDLSLTAPALSLKNLAQLFKLKDPEPFQDAQGALQASAVLAKGELKSTGSFSFRRILIPAARGDYPIAGLLQFNGVYNLSEDTAHLNEATLTIDKMARLQAGGTVTGVKKDRQFDLLLALDAVDLALVNVLLPEESRHDLNFGGRLRCESLRLEGNGKVGVESVVGNLELRDGSLAREREVFAAGVAGNLALSRRGATVTARGKLSLPTPDPKALVQALDLPVELTLSAGLKPLRAKSEGFSARIMGVAVSGRALYDAGDSEPLRADLALATREPERLNPLLSRYGIEALSGTGSGSLQLVGKGAQELNGAARFTVANLKAKQGKEPLGVKAGTATANLKKRGDKLQLHGDVRIAALSFQGKRGDARFAYRVTERYLYLNGMQASWGGTRFSASSVSGEIPAAVVTGNLTRRPLRFDLEGGGLGQGDFQLSGLSGRVRGSLVADGKEKWLEGSADLASRTLSWRKQAMAAPVLHAAFARQGGRAELRGQLLGGKVTGQAGFRPFSPEAATSFNVSLTGAAAREFALLASGAPGVRPSAGYVDLRLEGTTGGKSGLSCRFDARGRDLALVNATGKSLVSGAAASVQGRLSGGTLTISEASAEPGRGVRLTARGEVADAFSDKRRGTLLFALPESSLNDLVESLINLAPPLIQEATLKGSVAAEGRVELREGRKLLNGGVTFRGGRVEAPAQKFVVADINGRIPISLEIGGKGSSAPRVTREFSRDNYSRVLAQLSGTPPGGELVTVEKIGFGSVQTGKLTAQLRAQNGVTEITSLRTTIYDGTVLGTGHLAFTDQATYRGDLVVNGLSLRALCKSLPNLEGYISGRLDGVVSVHGIGGDQKRLTGFVDLWAREGGREKMLVSKQFLQRLAKQKLSGFFLSRDRPYDRAEIKATLERGELTFNALQILNTNVLGVRDLNVNIAPTQNRIALDHLLESIKEAAVRGAPASGGAAPAKQPQQEPAPEFKWEE</sequence>
<dbReference type="Pfam" id="PF05170">
    <property type="entry name" value="AsmA"/>
    <property type="match status" value="2"/>
</dbReference>
<gene>
    <name evidence="4" type="ORF">GEOBRER4_n3824</name>
</gene>
<feature type="compositionally biased region" description="Low complexity" evidence="1">
    <location>
        <begin position="1163"/>
        <end position="1181"/>
    </location>
</feature>
<organism evidence="4 5">
    <name type="scientific">Citrifermentans bremense</name>
    <dbReference type="NCBI Taxonomy" id="60035"/>
    <lineage>
        <taxon>Bacteria</taxon>
        <taxon>Pseudomonadati</taxon>
        <taxon>Thermodesulfobacteriota</taxon>
        <taxon>Desulfuromonadia</taxon>
        <taxon>Geobacterales</taxon>
        <taxon>Geobacteraceae</taxon>
        <taxon>Citrifermentans</taxon>
    </lineage>
</organism>
<keyword evidence="2" id="KW-0472">Membrane</keyword>
<keyword evidence="2" id="KW-1133">Transmembrane helix</keyword>
<evidence type="ECO:0000256" key="1">
    <source>
        <dbReference type="SAM" id="MobiDB-lite"/>
    </source>
</evidence>
<dbReference type="InterPro" id="IPR052894">
    <property type="entry name" value="AsmA-related"/>
</dbReference>
<feature type="region of interest" description="Disordered" evidence="1">
    <location>
        <begin position="1163"/>
        <end position="1188"/>
    </location>
</feature>
<keyword evidence="2" id="KW-0812">Transmembrane</keyword>
<dbReference type="PANTHER" id="PTHR30441:SF4">
    <property type="entry name" value="PROTEIN ASMA"/>
    <property type="match status" value="1"/>
</dbReference>
<proteinExistence type="predicted"/>
<evidence type="ECO:0000259" key="3">
    <source>
        <dbReference type="Pfam" id="PF05170"/>
    </source>
</evidence>
<dbReference type="GO" id="GO:0005886">
    <property type="term" value="C:plasma membrane"/>
    <property type="evidence" value="ECO:0007669"/>
    <property type="project" value="TreeGrafter"/>
</dbReference>
<protein>
    <recommendedName>
        <fullName evidence="3">AsmA domain-containing protein</fullName>
    </recommendedName>
</protein>
<reference evidence="4 5" key="1">
    <citation type="submission" date="2020-06" db="EMBL/GenBank/DDBJ databases">
        <title>Interaction of electrochemicaly active bacteria, Geobacter bremensis R4 on different carbon anode.</title>
        <authorList>
            <person name="Meng L."/>
            <person name="Yoshida N."/>
        </authorList>
    </citation>
    <scope>NUCLEOTIDE SEQUENCE [LARGE SCALE GENOMIC DNA]</scope>
    <source>
        <strain evidence="4 5">R4</strain>
    </source>
</reference>
<name>A0A6S6M694_9BACT</name>
<feature type="domain" description="AsmA" evidence="3">
    <location>
        <begin position="963"/>
        <end position="1063"/>
    </location>
</feature>
<keyword evidence="5" id="KW-1185">Reference proteome</keyword>
<accession>A0A6S6M694</accession>
<dbReference type="Proteomes" id="UP000515472">
    <property type="component" value="Chromosome"/>
</dbReference>
<dbReference type="AlphaFoldDB" id="A0A6S6M694"/>
<dbReference type="GO" id="GO:0090313">
    <property type="term" value="P:regulation of protein targeting to membrane"/>
    <property type="evidence" value="ECO:0007669"/>
    <property type="project" value="TreeGrafter"/>
</dbReference>
<feature type="domain" description="AsmA" evidence="3">
    <location>
        <begin position="20"/>
        <end position="196"/>
    </location>
</feature>
<dbReference type="PANTHER" id="PTHR30441">
    <property type="entry name" value="DUF748 DOMAIN-CONTAINING PROTEIN"/>
    <property type="match status" value="1"/>
</dbReference>
<evidence type="ECO:0000313" key="4">
    <source>
        <dbReference type="EMBL" id="BCG48929.1"/>
    </source>
</evidence>
<dbReference type="RefSeq" id="WP_185243525.1">
    <property type="nucleotide sequence ID" value="NZ_AP023213.1"/>
</dbReference>
<feature type="transmembrane region" description="Helical" evidence="2">
    <location>
        <begin position="16"/>
        <end position="40"/>
    </location>
</feature>